<dbReference type="Gene3D" id="3.20.20.70">
    <property type="entry name" value="Aldolase class I"/>
    <property type="match status" value="1"/>
</dbReference>
<keyword evidence="1" id="KW-0808">Transferase</keyword>
<dbReference type="InterPro" id="IPR008567">
    <property type="entry name" value="BKACE"/>
</dbReference>
<evidence type="ECO:0000313" key="1">
    <source>
        <dbReference type="EMBL" id="BAT60668.1"/>
    </source>
</evidence>
<dbReference type="KEGG" id="vgo:GJW-30_1_03217"/>
<accession>A0A0S3PXJ0</accession>
<dbReference type="Proteomes" id="UP000236884">
    <property type="component" value="Chromosome"/>
</dbReference>
<dbReference type="OrthoDB" id="9814797at2"/>
<evidence type="ECO:0000313" key="2">
    <source>
        <dbReference type="Proteomes" id="UP000236884"/>
    </source>
</evidence>
<dbReference type="Pfam" id="PF05853">
    <property type="entry name" value="BKACE"/>
    <property type="match status" value="1"/>
</dbReference>
<dbReference type="PANTHER" id="PTHR37418:SF1">
    <property type="entry name" value="3-KETO-5-AMINOHEXANOATE CLEAVAGE PROTEIN"/>
    <property type="match status" value="1"/>
</dbReference>
<dbReference type="GO" id="GO:0043720">
    <property type="term" value="F:3-keto-5-aminohexanoate cleavage activity"/>
    <property type="evidence" value="ECO:0007669"/>
    <property type="project" value="InterPro"/>
</dbReference>
<name>A0A0S3PXJ0_9BRAD</name>
<gene>
    <name evidence="1" type="primary">kce_1</name>
    <name evidence="1" type="ORF">GJW-30_1_03217</name>
</gene>
<dbReference type="RefSeq" id="WP_096357093.1">
    <property type="nucleotide sequence ID" value="NZ_AP014946.1"/>
</dbReference>
<reference evidence="1 2" key="1">
    <citation type="submission" date="2015-08" db="EMBL/GenBank/DDBJ databases">
        <title>Investigation of the bacterial diversity of lava forest soil.</title>
        <authorList>
            <person name="Lee J.S."/>
        </authorList>
    </citation>
    <scope>NUCLEOTIDE SEQUENCE [LARGE SCALE GENOMIC DNA]</scope>
    <source>
        <strain evidence="1 2">GJW-30</strain>
    </source>
</reference>
<protein>
    <submittedName>
        <fullName evidence="1">3-keto-5-aminohexanoate cleavage enzyme</fullName>
        <ecNumber evidence="1">2.-.-.-</ecNumber>
    </submittedName>
</protein>
<dbReference type="EC" id="2.-.-.-" evidence="1"/>
<sequence length="241" mass="26157">MIIQACLNGGRMKDFNAAVPTTPDEIIADAAAAVKAGANELHIHIRDADGRETLKPDVVDATIAGVRKVCPGTLVGISTGHWIEKDDFRRRDYLQSIQVLPDYASVNMNEGDCEGVVRILRDRNVPIEVGMWVAADAKRAMEIGVESGALRYLIEIMSQEQANADEDLAGFDAILPTMEAKPVLLHGLNVTKWPLADLALSRGYSTRVGFEDGKLLPDGREAKSNAEIVAEAIRRKSGPKV</sequence>
<dbReference type="AlphaFoldDB" id="A0A0S3PXJ0"/>
<dbReference type="PANTHER" id="PTHR37418">
    <property type="entry name" value="3-KETO-5-AMINOHEXANOATE CLEAVAGE ENZYME-RELATED"/>
    <property type="match status" value="1"/>
</dbReference>
<dbReference type="EMBL" id="AP014946">
    <property type="protein sequence ID" value="BAT60668.1"/>
    <property type="molecule type" value="Genomic_DNA"/>
</dbReference>
<organism evidence="1 2">
    <name type="scientific">Variibacter gotjawalensis</name>
    <dbReference type="NCBI Taxonomy" id="1333996"/>
    <lineage>
        <taxon>Bacteria</taxon>
        <taxon>Pseudomonadati</taxon>
        <taxon>Pseudomonadota</taxon>
        <taxon>Alphaproteobacteria</taxon>
        <taxon>Hyphomicrobiales</taxon>
        <taxon>Nitrobacteraceae</taxon>
        <taxon>Variibacter</taxon>
    </lineage>
</organism>
<keyword evidence="2" id="KW-1185">Reference proteome</keyword>
<dbReference type="InterPro" id="IPR013785">
    <property type="entry name" value="Aldolase_TIM"/>
</dbReference>
<proteinExistence type="predicted"/>